<dbReference type="KEGG" id="hir:HETIRDRAFT_119179"/>
<dbReference type="InterPro" id="IPR050266">
    <property type="entry name" value="AB_hydrolase_sf"/>
</dbReference>
<feature type="domain" description="AB hydrolase-1" evidence="1">
    <location>
        <begin position="38"/>
        <end position="281"/>
    </location>
</feature>
<dbReference type="Pfam" id="PF12697">
    <property type="entry name" value="Abhydrolase_6"/>
    <property type="match status" value="1"/>
</dbReference>
<accession>W4JQL7</accession>
<dbReference type="GO" id="GO:0016020">
    <property type="term" value="C:membrane"/>
    <property type="evidence" value="ECO:0007669"/>
    <property type="project" value="TreeGrafter"/>
</dbReference>
<proteinExistence type="predicted"/>
<dbReference type="HOGENOM" id="CLU_020336_18_1_1"/>
<dbReference type="PANTHER" id="PTHR43798">
    <property type="entry name" value="MONOACYLGLYCEROL LIPASE"/>
    <property type="match status" value="1"/>
</dbReference>
<dbReference type="OrthoDB" id="408373at2759"/>
<evidence type="ECO:0000259" key="1">
    <source>
        <dbReference type="Pfam" id="PF12697"/>
    </source>
</evidence>
<sequence length="294" mass="32376">MPGEPSPTSAVSRSKMLQSSDGSKIYAEASGNPKRPHVILMHGFTLSAAVFDEFCRLPLLLEELYIVRYDMRGHGRSAKPDTQDGHLSRLYADDFMTVVRAFNLEYPIFVGWSIGGAIVADLCANVDPLPISGVLYLASVPHTSSLMSGSATQYLLSLIASCDDHSTTSSALLRLVDGCFASPHAPPPTFQTHCLFAGMQTLQSKAIRDAASRRTQETHTLWEKMEEGLPVCAMHGTDDMLVDGNFLERELRKHAKNLDIKIVDGAGHALFWEMPDETAEVVVQFAKKVWKRPQ</sequence>
<dbReference type="InterPro" id="IPR000073">
    <property type="entry name" value="AB_hydrolase_1"/>
</dbReference>
<name>W4JQL7_HETIT</name>
<dbReference type="RefSeq" id="XP_009552094.1">
    <property type="nucleotide sequence ID" value="XM_009553799.1"/>
</dbReference>
<dbReference type="GO" id="GO:0047372">
    <property type="term" value="F:monoacylglycerol lipase activity"/>
    <property type="evidence" value="ECO:0007669"/>
    <property type="project" value="TreeGrafter"/>
</dbReference>
<dbReference type="SUPFAM" id="SSF53474">
    <property type="entry name" value="alpha/beta-Hydrolases"/>
    <property type="match status" value="1"/>
</dbReference>
<protein>
    <submittedName>
        <fullName evidence="2">Esterase/lipase/thioesterase</fullName>
    </submittedName>
</protein>
<evidence type="ECO:0000313" key="2">
    <source>
        <dbReference type="EMBL" id="ETW75852.1"/>
    </source>
</evidence>
<evidence type="ECO:0000313" key="3">
    <source>
        <dbReference type="Proteomes" id="UP000030671"/>
    </source>
</evidence>
<dbReference type="InParanoid" id="W4JQL7"/>
<gene>
    <name evidence="2" type="ORF">HETIRDRAFT_119179</name>
</gene>
<dbReference type="InterPro" id="IPR029058">
    <property type="entry name" value="AB_hydrolase_fold"/>
</dbReference>
<organism evidence="2 3">
    <name type="scientific">Heterobasidion irregulare (strain TC 32-1)</name>
    <dbReference type="NCBI Taxonomy" id="747525"/>
    <lineage>
        <taxon>Eukaryota</taxon>
        <taxon>Fungi</taxon>
        <taxon>Dikarya</taxon>
        <taxon>Basidiomycota</taxon>
        <taxon>Agaricomycotina</taxon>
        <taxon>Agaricomycetes</taxon>
        <taxon>Russulales</taxon>
        <taxon>Bondarzewiaceae</taxon>
        <taxon>Heterobasidion</taxon>
        <taxon>Heterobasidion annosum species complex</taxon>
    </lineage>
</organism>
<dbReference type="GO" id="GO:0046464">
    <property type="term" value="P:acylglycerol catabolic process"/>
    <property type="evidence" value="ECO:0007669"/>
    <property type="project" value="TreeGrafter"/>
</dbReference>
<dbReference type="STRING" id="747525.W4JQL7"/>
<dbReference type="GeneID" id="20666634"/>
<dbReference type="EMBL" id="KI925465">
    <property type="protein sequence ID" value="ETW75852.1"/>
    <property type="molecule type" value="Genomic_DNA"/>
</dbReference>
<keyword evidence="3" id="KW-1185">Reference proteome</keyword>
<dbReference type="Proteomes" id="UP000030671">
    <property type="component" value="Unassembled WGS sequence"/>
</dbReference>
<reference evidence="2 3" key="1">
    <citation type="journal article" date="2012" name="New Phytol.">
        <title>Insight into trade-off between wood decay and parasitism from the genome of a fungal forest pathogen.</title>
        <authorList>
            <person name="Olson A."/>
            <person name="Aerts A."/>
            <person name="Asiegbu F."/>
            <person name="Belbahri L."/>
            <person name="Bouzid O."/>
            <person name="Broberg A."/>
            <person name="Canback B."/>
            <person name="Coutinho P.M."/>
            <person name="Cullen D."/>
            <person name="Dalman K."/>
            <person name="Deflorio G."/>
            <person name="van Diepen L.T."/>
            <person name="Dunand C."/>
            <person name="Duplessis S."/>
            <person name="Durling M."/>
            <person name="Gonthier P."/>
            <person name="Grimwood J."/>
            <person name="Fossdal C.G."/>
            <person name="Hansson D."/>
            <person name="Henrissat B."/>
            <person name="Hietala A."/>
            <person name="Himmelstrand K."/>
            <person name="Hoffmeister D."/>
            <person name="Hogberg N."/>
            <person name="James T.Y."/>
            <person name="Karlsson M."/>
            <person name="Kohler A."/>
            <person name="Kues U."/>
            <person name="Lee Y.H."/>
            <person name="Lin Y.C."/>
            <person name="Lind M."/>
            <person name="Lindquist E."/>
            <person name="Lombard V."/>
            <person name="Lucas S."/>
            <person name="Lunden K."/>
            <person name="Morin E."/>
            <person name="Murat C."/>
            <person name="Park J."/>
            <person name="Raffaello T."/>
            <person name="Rouze P."/>
            <person name="Salamov A."/>
            <person name="Schmutz J."/>
            <person name="Solheim H."/>
            <person name="Stahlberg J."/>
            <person name="Velez H."/>
            <person name="de Vries R.P."/>
            <person name="Wiebenga A."/>
            <person name="Woodward S."/>
            <person name="Yakovlev I."/>
            <person name="Garbelotto M."/>
            <person name="Martin F."/>
            <person name="Grigoriev I.V."/>
            <person name="Stenlid J."/>
        </authorList>
    </citation>
    <scope>NUCLEOTIDE SEQUENCE [LARGE SCALE GENOMIC DNA]</scope>
    <source>
        <strain evidence="2 3">TC 32-1</strain>
    </source>
</reference>
<dbReference type="AlphaFoldDB" id="W4JQL7"/>
<dbReference type="PANTHER" id="PTHR43798:SF5">
    <property type="entry name" value="MONOACYLGLYCEROL LIPASE ABHD6"/>
    <property type="match status" value="1"/>
</dbReference>
<dbReference type="eggNOG" id="ENOG502SI82">
    <property type="taxonomic scope" value="Eukaryota"/>
</dbReference>
<dbReference type="Gene3D" id="3.40.50.1820">
    <property type="entry name" value="alpha/beta hydrolase"/>
    <property type="match status" value="1"/>
</dbReference>